<keyword evidence="3" id="KW-0963">Cytoplasm</keyword>
<dbReference type="Gene3D" id="1.10.10.10">
    <property type="entry name" value="Winged helix-like DNA-binding domain superfamily/Winged helix DNA-binding domain"/>
    <property type="match status" value="1"/>
</dbReference>
<dbReference type="Gene3D" id="3.30.1360.40">
    <property type="match status" value="1"/>
</dbReference>
<dbReference type="GO" id="GO:0034618">
    <property type="term" value="F:arginine binding"/>
    <property type="evidence" value="ECO:0007669"/>
    <property type="project" value="InterPro"/>
</dbReference>
<evidence type="ECO:0000256" key="1">
    <source>
        <dbReference type="ARBA" id="ARBA00004496"/>
    </source>
</evidence>
<dbReference type="GO" id="GO:0051259">
    <property type="term" value="P:protein complex oligomerization"/>
    <property type="evidence" value="ECO:0007669"/>
    <property type="project" value="InterPro"/>
</dbReference>
<dbReference type="Pfam" id="PF02863">
    <property type="entry name" value="Arg_repressor_C"/>
    <property type="match status" value="1"/>
</dbReference>
<dbReference type="GO" id="GO:0003700">
    <property type="term" value="F:DNA-binding transcription factor activity"/>
    <property type="evidence" value="ECO:0007669"/>
    <property type="project" value="InterPro"/>
</dbReference>
<dbReference type="PANTHER" id="PTHR34471">
    <property type="entry name" value="ARGININE REPRESSOR"/>
    <property type="match status" value="1"/>
</dbReference>
<comment type="subcellular location">
    <subcellularLocation>
        <location evidence="1">Cytoplasm</location>
    </subcellularLocation>
</comment>
<dbReference type="GO" id="GO:0006525">
    <property type="term" value="P:arginine metabolic process"/>
    <property type="evidence" value="ECO:0007669"/>
    <property type="project" value="InterPro"/>
</dbReference>
<dbReference type="SUPFAM" id="SSF46785">
    <property type="entry name" value="Winged helix' DNA-binding domain"/>
    <property type="match status" value="1"/>
</dbReference>
<gene>
    <name evidence="9" type="primary">argR_11</name>
    <name evidence="9" type="ORF">SDC9_55414</name>
</gene>
<evidence type="ECO:0000256" key="5">
    <source>
        <dbReference type="ARBA" id="ARBA00023125"/>
    </source>
</evidence>
<evidence type="ECO:0000313" key="9">
    <source>
        <dbReference type="EMBL" id="MPM09098.1"/>
    </source>
</evidence>
<evidence type="ECO:0000256" key="6">
    <source>
        <dbReference type="ARBA" id="ARBA00023163"/>
    </source>
</evidence>
<dbReference type="InterPro" id="IPR036388">
    <property type="entry name" value="WH-like_DNA-bd_sf"/>
</dbReference>
<dbReference type="GO" id="GO:0003677">
    <property type="term" value="F:DNA binding"/>
    <property type="evidence" value="ECO:0007669"/>
    <property type="project" value="UniProtKB-KW"/>
</dbReference>
<comment type="caution">
    <text evidence="9">The sequence shown here is derived from an EMBL/GenBank/DDBJ whole genome shotgun (WGS) entry which is preliminary data.</text>
</comment>
<proteinExistence type="inferred from homology"/>
<dbReference type="InterPro" id="IPR036251">
    <property type="entry name" value="Arg_repress_C_sf"/>
</dbReference>
<dbReference type="PRINTS" id="PR01467">
    <property type="entry name" value="ARGREPRESSOR"/>
</dbReference>
<dbReference type="InterPro" id="IPR020899">
    <property type="entry name" value="Arg_repress_C"/>
</dbReference>
<dbReference type="EMBL" id="VSSQ01001529">
    <property type="protein sequence ID" value="MPM09098.1"/>
    <property type="molecule type" value="Genomic_DNA"/>
</dbReference>
<dbReference type="InterPro" id="IPR020900">
    <property type="entry name" value="Arg_repress_DNA-bd"/>
</dbReference>
<comment type="similarity">
    <text evidence="2">Belongs to the ArgR family.</text>
</comment>
<keyword evidence="4" id="KW-0805">Transcription regulation</keyword>
<evidence type="ECO:0000259" key="7">
    <source>
        <dbReference type="Pfam" id="PF01316"/>
    </source>
</evidence>
<dbReference type="InterPro" id="IPR001669">
    <property type="entry name" value="Arg_repress"/>
</dbReference>
<dbReference type="InterPro" id="IPR036390">
    <property type="entry name" value="WH_DNA-bd_sf"/>
</dbReference>
<dbReference type="HAMAP" id="MF_00173">
    <property type="entry name" value="Arg_repressor"/>
    <property type="match status" value="1"/>
</dbReference>
<feature type="domain" description="Arginine repressor C-terminal" evidence="8">
    <location>
        <begin position="80"/>
        <end position="146"/>
    </location>
</feature>
<keyword evidence="5" id="KW-0238">DNA-binding</keyword>
<evidence type="ECO:0000256" key="3">
    <source>
        <dbReference type="ARBA" id="ARBA00022490"/>
    </source>
</evidence>
<evidence type="ECO:0000259" key="8">
    <source>
        <dbReference type="Pfam" id="PF02863"/>
    </source>
</evidence>
<dbReference type="AlphaFoldDB" id="A0A644WZX8"/>
<organism evidence="9">
    <name type="scientific">bioreactor metagenome</name>
    <dbReference type="NCBI Taxonomy" id="1076179"/>
    <lineage>
        <taxon>unclassified sequences</taxon>
        <taxon>metagenomes</taxon>
        <taxon>ecological metagenomes</taxon>
    </lineage>
</organism>
<feature type="domain" description="Arginine repressor DNA-binding" evidence="7">
    <location>
        <begin position="2"/>
        <end position="67"/>
    </location>
</feature>
<accession>A0A644WZX8</accession>
<evidence type="ECO:0000256" key="2">
    <source>
        <dbReference type="ARBA" id="ARBA00008316"/>
    </source>
</evidence>
<dbReference type="PANTHER" id="PTHR34471:SF1">
    <property type="entry name" value="ARGININE REPRESSOR"/>
    <property type="match status" value="1"/>
</dbReference>
<keyword evidence="6" id="KW-0804">Transcription</keyword>
<name>A0A644WZX8_9ZZZZ</name>
<reference evidence="9" key="1">
    <citation type="submission" date="2019-08" db="EMBL/GenBank/DDBJ databases">
        <authorList>
            <person name="Kucharzyk K."/>
            <person name="Murdoch R.W."/>
            <person name="Higgins S."/>
            <person name="Loffler F."/>
        </authorList>
    </citation>
    <scope>NUCLEOTIDE SEQUENCE</scope>
</reference>
<dbReference type="GO" id="GO:0005737">
    <property type="term" value="C:cytoplasm"/>
    <property type="evidence" value="ECO:0007669"/>
    <property type="project" value="UniProtKB-SubCell"/>
</dbReference>
<protein>
    <submittedName>
        <fullName evidence="9">Arginine repressor</fullName>
    </submittedName>
</protein>
<dbReference type="Pfam" id="PF01316">
    <property type="entry name" value="Arg_repressor"/>
    <property type="match status" value="1"/>
</dbReference>
<evidence type="ECO:0000256" key="4">
    <source>
        <dbReference type="ARBA" id="ARBA00023015"/>
    </source>
</evidence>
<sequence>MKGKRHSEILRIIQDNDIETQDQLLSALRDRGMSATQATISRDIKELHLIKELTGKGSYRYTVSEQKNAVSFAGRLRTIFKEGVTSFDIAQNIVVIRTMPGLASAAAAALDGMQIPGMVGSLAGDDTAILIMRTDSAAAEFCSEINKMLK</sequence>
<dbReference type="SUPFAM" id="SSF55252">
    <property type="entry name" value="C-terminal domain of arginine repressor"/>
    <property type="match status" value="1"/>
</dbReference>